<protein>
    <recommendedName>
        <fullName evidence="2">C2H2-type domain-containing protein</fullName>
    </recommendedName>
</protein>
<evidence type="ECO:0000313" key="4">
    <source>
        <dbReference type="Proteomes" id="UP001177670"/>
    </source>
</evidence>
<evidence type="ECO:0000256" key="1">
    <source>
        <dbReference type="PROSITE-ProRule" id="PRU00042"/>
    </source>
</evidence>
<accession>A0AA40FQK9</accession>
<proteinExistence type="predicted"/>
<name>A0AA40FQK9_9HYME</name>
<dbReference type="SMART" id="SM00355">
    <property type="entry name" value="ZnF_C2H2"/>
    <property type="match status" value="2"/>
</dbReference>
<dbReference type="Pfam" id="PF13909">
    <property type="entry name" value="zf-H2C2_5"/>
    <property type="match status" value="1"/>
</dbReference>
<dbReference type="InterPro" id="IPR013087">
    <property type="entry name" value="Znf_C2H2_type"/>
</dbReference>
<keyword evidence="1" id="KW-0479">Metal-binding</keyword>
<dbReference type="PROSITE" id="PS50157">
    <property type="entry name" value="ZINC_FINGER_C2H2_2"/>
    <property type="match status" value="1"/>
</dbReference>
<keyword evidence="4" id="KW-1185">Reference proteome</keyword>
<organism evidence="3 4">
    <name type="scientific">Melipona bicolor</name>
    <dbReference type="NCBI Taxonomy" id="60889"/>
    <lineage>
        <taxon>Eukaryota</taxon>
        <taxon>Metazoa</taxon>
        <taxon>Ecdysozoa</taxon>
        <taxon>Arthropoda</taxon>
        <taxon>Hexapoda</taxon>
        <taxon>Insecta</taxon>
        <taxon>Pterygota</taxon>
        <taxon>Neoptera</taxon>
        <taxon>Endopterygota</taxon>
        <taxon>Hymenoptera</taxon>
        <taxon>Apocrita</taxon>
        <taxon>Aculeata</taxon>
        <taxon>Apoidea</taxon>
        <taxon>Anthophila</taxon>
        <taxon>Apidae</taxon>
        <taxon>Melipona</taxon>
    </lineage>
</organism>
<dbReference type="AlphaFoldDB" id="A0AA40FQK9"/>
<dbReference type="SUPFAM" id="SSF57667">
    <property type="entry name" value="beta-beta-alpha zinc fingers"/>
    <property type="match status" value="1"/>
</dbReference>
<evidence type="ECO:0000313" key="3">
    <source>
        <dbReference type="EMBL" id="KAK1123205.1"/>
    </source>
</evidence>
<reference evidence="3" key="1">
    <citation type="submission" date="2021-10" db="EMBL/GenBank/DDBJ databases">
        <title>Melipona bicolor Genome sequencing and assembly.</title>
        <authorList>
            <person name="Araujo N.S."/>
            <person name="Arias M.C."/>
        </authorList>
    </citation>
    <scope>NUCLEOTIDE SEQUENCE</scope>
    <source>
        <strain evidence="3">USP_2M_L1-L4_2017</strain>
        <tissue evidence="3">Whole body</tissue>
    </source>
</reference>
<dbReference type="InterPro" id="IPR036236">
    <property type="entry name" value="Znf_C2H2_sf"/>
</dbReference>
<dbReference type="EMBL" id="JAHYIQ010000021">
    <property type="protein sequence ID" value="KAK1123205.1"/>
    <property type="molecule type" value="Genomic_DNA"/>
</dbReference>
<sequence length="135" mass="16196">MESRLRHIINAKGRPTRYHQTIQDLFVRSNTFDIQIEEVPNPIENYGWNRAVANRKVTHPRVRHKVLHICPKCGRSFNWRYNLQHHLKYACGQLPRFNCPYCAYRTKHTSNVRAHVRRKHPDKEVYVVDLMSVQH</sequence>
<dbReference type="Pfam" id="PF00096">
    <property type="entry name" value="zf-C2H2"/>
    <property type="match status" value="1"/>
</dbReference>
<keyword evidence="1" id="KW-0863">Zinc-finger</keyword>
<evidence type="ECO:0000259" key="2">
    <source>
        <dbReference type="PROSITE" id="PS50157"/>
    </source>
</evidence>
<dbReference type="Proteomes" id="UP001177670">
    <property type="component" value="Unassembled WGS sequence"/>
</dbReference>
<feature type="domain" description="C2H2-type" evidence="2">
    <location>
        <begin position="68"/>
        <end position="95"/>
    </location>
</feature>
<dbReference type="GO" id="GO:0008270">
    <property type="term" value="F:zinc ion binding"/>
    <property type="evidence" value="ECO:0007669"/>
    <property type="project" value="UniProtKB-KW"/>
</dbReference>
<dbReference type="Gene3D" id="3.30.160.60">
    <property type="entry name" value="Classic Zinc Finger"/>
    <property type="match status" value="1"/>
</dbReference>
<keyword evidence="1" id="KW-0862">Zinc</keyword>
<gene>
    <name evidence="3" type="ORF">K0M31_008838</name>
</gene>
<comment type="caution">
    <text evidence="3">The sequence shown here is derived from an EMBL/GenBank/DDBJ whole genome shotgun (WGS) entry which is preliminary data.</text>
</comment>